<dbReference type="Gene3D" id="3.40.50.150">
    <property type="entry name" value="Vaccinia Virus protein VP39"/>
    <property type="match status" value="1"/>
</dbReference>
<protein>
    <submittedName>
        <fullName evidence="2">Methyltransferase domain-containing protein</fullName>
    </submittedName>
</protein>
<accession>A0ABT9J4A0</accession>
<name>A0ABT9J4A0_9BACL</name>
<evidence type="ECO:0000259" key="1">
    <source>
        <dbReference type="Pfam" id="PF13847"/>
    </source>
</evidence>
<dbReference type="GO" id="GO:0032259">
    <property type="term" value="P:methylation"/>
    <property type="evidence" value="ECO:0007669"/>
    <property type="project" value="UniProtKB-KW"/>
</dbReference>
<keyword evidence="2" id="KW-0808">Transferase</keyword>
<dbReference type="InterPro" id="IPR029063">
    <property type="entry name" value="SAM-dependent_MTases_sf"/>
</dbReference>
<reference evidence="2 3" key="1">
    <citation type="submission" date="2023-08" db="EMBL/GenBank/DDBJ databases">
        <authorList>
            <person name="Park J.-S."/>
        </authorList>
    </citation>
    <scope>NUCLEOTIDE SEQUENCE [LARGE SCALE GENOMIC DNA]</scope>
    <source>
        <strain evidence="2 3">2205SS18-9</strain>
    </source>
</reference>
<comment type="caution">
    <text evidence="2">The sequence shown here is derived from an EMBL/GenBank/DDBJ whole genome shotgun (WGS) entry which is preliminary data.</text>
</comment>
<feature type="domain" description="Methyltransferase" evidence="1">
    <location>
        <begin position="37"/>
        <end position="162"/>
    </location>
</feature>
<sequence length="214" mass="24966">MQKVPNYYNTFSTIYDFISFQKYYGKAREEAVKRLQIKKNMTIINVACGTGQNFKYVQQYLKGTGLVIGLDFSNGMLDQANKKIINNQWNNIRLIHADAKQLSYEDLRKKLPSTTSLNKIDCVICDLGLTAIENWQVVIDNMLNVVKDNGRIVIMDWYMEELTFRGKFVNWIGKSDITRPTWKYFKKHVDHFELDHNYNRGGVFVASGNKKINR</sequence>
<organism evidence="2 3">
    <name type="scientific">Chengkuizengella axinellae</name>
    <dbReference type="NCBI Taxonomy" id="3064388"/>
    <lineage>
        <taxon>Bacteria</taxon>
        <taxon>Bacillati</taxon>
        <taxon>Bacillota</taxon>
        <taxon>Bacilli</taxon>
        <taxon>Bacillales</taxon>
        <taxon>Paenibacillaceae</taxon>
        <taxon>Chengkuizengella</taxon>
    </lineage>
</organism>
<keyword evidence="2" id="KW-0489">Methyltransferase</keyword>
<evidence type="ECO:0000313" key="3">
    <source>
        <dbReference type="Proteomes" id="UP001231941"/>
    </source>
</evidence>
<dbReference type="InterPro" id="IPR025714">
    <property type="entry name" value="Methyltranfer_dom"/>
</dbReference>
<gene>
    <name evidence="2" type="ORF">Q5Y73_20295</name>
</gene>
<dbReference type="Pfam" id="PF13847">
    <property type="entry name" value="Methyltransf_31"/>
    <property type="match status" value="1"/>
</dbReference>
<dbReference type="GO" id="GO:0008168">
    <property type="term" value="F:methyltransferase activity"/>
    <property type="evidence" value="ECO:0007669"/>
    <property type="project" value="UniProtKB-KW"/>
</dbReference>
<dbReference type="EMBL" id="JAVAMP010000014">
    <property type="protein sequence ID" value="MDP5276439.1"/>
    <property type="molecule type" value="Genomic_DNA"/>
</dbReference>
<evidence type="ECO:0000313" key="2">
    <source>
        <dbReference type="EMBL" id="MDP5276439.1"/>
    </source>
</evidence>
<dbReference type="Proteomes" id="UP001231941">
    <property type="component" value="Unassembled WGS sequence"/>
</dbReference>
<dbReference type="PANTHER" id="PTHR43591">
    <property type="entry name" value="METHYLTRANSFERASE"/>
    <property type="match status" value="1"/>
</dbReference>
<dbReference type="RefSeq" id="WP_305993743.1">
    <property type="nucleotide sequence ID" value="NZ_JAVAMP010000014.1"/>
</dbReference>
<proteinExistence type="predicted"/>
<dbReference type="SUPFAM" id="SSF53335">
    <property type="entry name" value="S-adenosyl-L-methionine-dependent methyltransferases"/>
    <property type="match status" value="1"/>
</dbReference>
<dbReference type="CDD" id="cd02440">
    <property type="entry name" value="AdoMet_MTases"/>
    <property type="match status" value="1"/>
</dbReference>
<keyword evidence="3" id="KW-1185">Reference proteome</keyword>